<gene>
    <name evidence="2" type="ORF">RSO01_14530</name>
</gene>
<feature type="transmembrane region" description="Helical" evidence="1">
    <location>
        <begin position="345"/>
        <end position="365"/>
    </location>
</feature>
<evidence type="ECO:0000256" key="1">
    <source>
        <dbReference type="SAM" id="Phobius"/>
    </source>
</evidence>
<dbReference type="AlphaFoldDB" id="A0A512N5L4"/>
<keyword evidence="1" id="KW-0812">Transmembrane</keyword>
<keyword evidence="1" id="KW-0472">Membrane</keyword>
<feature type="transmembrane region" description="Helical" evidence="1">
    <location>
        <begin position="111"/>
        <end position="134"/>
    </location>
</feature>
<reference evidence="2 3" key="1">
    <citation type="submission" date="2019-07" db="EMBL/GenBank/DDBJ databases">
        <title>Whole genome shotgun sequence of Reyranella soli NBRC 108950.</title>
        <authorList>
            <person name="Hosoyama A."/>
            <person name="Uohara A."/>
            <person name="Ohji S."/>
            <person name="Ichikawa N."/>
        </authorList>
    </citation>
    <scope>NUCLEOTIDE SEQUENCE [LARGE SCALE GENOMIC DNA]</scope>
    <source>
        <strain evidence="2 3">NBRC 108950</strain>
    </source>
</reference>
<feature type="transmembrane region" description="Helical" evidence="1">
    <location>
        <begin position="202"/>
        <end position="218"/>
    </location>
</feature>
<dbReference type="EMBL" id="BKAJ01000029">
    <property type="protein sequence ID" value="GEP54287.1"/>
    <property type="molecule type" value="Genomic_DNA"/>
</dbReference>
<keyword evidence="3" id="KW-1185">Reference proteome</keyword>
<sequence length="430" mass="47585">MRALVFFLFAALLVWGQFQRTYADSERYGHYADIMPSDWKATNVWLAAADCALERGVWLAVCEQGKLVPMSERAIADDPGHALLLALWSVTTRRHADLIDVARLNTLTDTLGLLTLAGLLFALRAYIVSIVLLWKGPIEYLGWMGTSPHWAYVGLVSLAAVLPMALAAREMGLLSRRAANGWIAAGVVFLSVATLMRESIGMMGLMVTAAVAIVLLLRRFRPAPVLLVGLLALLAFTTPRWVVMARDAAFEIQKAERLATHGLSHTLYLGLGFVENKWGIRYDDDYGEEIAEKAGVVWCSPEYFRLMWQLYLARWAEDPVEVVRIYLAKAWILLGTPTLYPGPPFGIVLAIGLIHFLATTAFGAWQKLNFRQGLVIEGVAVAFAGLFLAQAMAALPSHNYAMPVNAFVLVLFGVIVEFFGRALLWVKRAF</sequence>
<evidence type="ECO:0000313" key="3">
    <source>
        <dbReference type="Proteomes" id="UP000321058"/>
    </source>
</evidence>
<feature type="transmembrane region" description="Helical" evidence="1">
    <location>
        <begin position="149"/>
        <end position="167"/>
    </location>
</feature>
<keyword evidence="1" id="KW-1133">Transmembrane helix</keyword>
<protein>
    <submittedName>
        <fullName evidence="2">Uncharacterized protein</fullName>
    </submittedName>
</protein>
<proteinExistence type="predicted"/>
<feature type="transmembrane region" description="Helical" evidence="1">
    <location>
        <begin position="374"/>
        <end position="394"/>
    </location>
</feature>
<comment type="caution">
    <text evidence="2">The sequence shown here is derived from an EMBL/GenBank/DDBJ whole genome shotgun (WGS) entry which is preliminary data.</text>
</comment>
<dbReference type="OrthoDB" id="7374540at2"/>
<feature type="transmembrane region" description="Helical" evidence="1">
    <location>
        <begin position="179"/>
        <end position="196"/>
    </location>
</feature>
<feature type="transmembrane region" description="Helical" evidence="1">
    <location>
        <begin position="225"/>
        <end position="243"/>
    </location>
</feature>
<name>A0A512N5L4_9HYPH</name>
<feature type="transmembrane region" description="Helical" evidence="1">
    <location>
        <begin position="406"/>
        <end position="426"/>
    </location>
</feature>
<dbReference type="RefSeq" id="WP_147147693.1">
    <property type="nucleotide sequence ID" value="NZ_BKAJ01000029.1"/>
</dbReference>
<evidence type="ECO:0000313" key="2">
    <source>
        <dbReference type="EMBL" id="GEP54287.1"/>
    </source>
</evidence>
<accession>A0A512N5L4</accession>
<dbReference type="Proteomes" id="UP000321058">
    <property type="component" value="Unassembled WGS sequence"/>
</dbReference>
<organism evidence="2 3">
    <name type="scientific">Reyranella soli</name>
    <dbReference type="NCBI Taxonomy" id="1230389"/>
    <lineage>
        <taxon>Bacteria</taxon>
        <taxon>Pseudomonadati</taxon>
        <taxon>Pseudomonadota</taxon>
        <taxon>Alphaproteobacteria</taxon>
        <taxon>Hyphomicrobiales</taxon>
        <taxon>Reyranellaceae</taxon>
        <taxon>Reyranella</taxon>
    </lineage>
</organism>